<dbReference type="GO" id="GO:0003824">
    <property type="term" value="F:catalytic activity"/>
    <property type="evidence" value="ECO:0007669"/>
    <property type="project" value="InterPro"/>
</dbReference>
<dbReference type="SFLD" id="SFLDG01386">
    <property type="entry name" value="main_SPASM_domain-containing"/>
    <property type="match status" value="1"/>
</dbReference>
<dbReference type="NCBIfam" id="TIGR04085">
    <property type="entry name" value="rSAM_more_4Fe4S"/>
    <property type="match status" value="1"/>
</dbReference>
<dbReference type="PANTHER" id="PTHR11228:SF7">
    <property type="entry name" value="PQQA PEPTIDE CYCLASE"/>
    <property type="match status" value="1"/>
</dbReference>
<keyword evidence="6" id="KW-0411">Iron-sulfur</keyword>
<dbReference type="GO" id="GO:0006783">
    <property type="term" value="P:heme biosynthetic process"/>
    <property type="evidence" value="ECO:0007669"/>
    <property type="project" value="TreeGrafter"/>
</dbReference>
<gene>
    <name evidence="8" type="ordered locus">Nitsa_1612</name>
</gene>
<dbReference type="GO" id="GO:0051539">
    <property type="term" value="F:4 iron, 4 sulfur cluster binding"/>
    <property type="evidence" value="ECO:0007669"/>
    <property type="project" value="UniProtKB-KW"/>
</dbReference>
<evidence type="ECO:0000256" key="1">
    <source>
        <dbReference type="ARBA" id="ARBA00001966"/>
    </source>
</evidence>
<keyword evidence="5" id="KW-0408">Iron</keyword>
<keyword evidence="3" id="KW-0949">S-adenosyl-L-methionine</keyword>
<comment type="cofactor">
    <cofactor evidence="1">
        <name>[4Fe-4S] cluster</name>
        <dbReference type="ChEBI" id="CHEBI:49883"/>
    </cofactor>
</comment>
<dbReference type="CDD" id="cd01335">
    <property type="entry name" value="Radical_SAM"/>
    <property type="match status" value="1"/>
</dbReference>
<name>E6X0L0_NITSE</name>
<dbReference type="Pfam" id="PF13186">
    <property type="entry name" value="SPASM"/>
    <property type="match status" value="1"/>
</dbReference>
<evidence type="ECO:0000256" key="3">
    <source>
        <dbReference type="ARBA" id="ARBA00022691"/>
    </source>
</evidence>
<protein>
    <submittedName>
        <fullName evidence="8">Radical SAM domain protein</fullName>
    </submittedName>
</protein>
<reference evidence="9" key="2">
    <citation type="submission" date="2011-01" db="EMBL/GenBank/DDBJ databases">
        <title>The complete genome of Nitratifractor salsuginis DSM 16511.</title>
        <authorList>
            <consortium name="US DOE Joint Genome Institute (JGI-PGF)"/>
            <person name="Lucas S."/>
            <person name="Copeland A."/>
            <person name="Lapidus A."/>
            <person name="Bruce D."/>
            <person name="Goodwin L."/>
            <person name="Pitluck S."/>
            <person name="Kyrpides N."/>
            <person name="Mavromatis K."/>
            <person name="Ivanova N."/>
            <person name="Mikhailova N."/>
            <person name="Zeytun A."/>
            <person name="Detter J.C."/>
            <person name="Tapia R."/>
            <person name="Han C."/>
            <person name="Land M."/>
            <person name="Hauser L."/>
            <person name="Markowitz V."/>
            <person name="Cheng J.-F."/>
            <person name="Hugenholtz P."/>
            <person name="Woyke T."/>
            <person name="Wu D."/>
            <person name="Tindall B."/>
            <person name="Schuetze A."/>
            <person name="Brambilla E."/>
            <person name="Klenk H.-P."/>
            <person name="Eisen J.A."/>
        </authorList>
    </citation>
    <scope>NUCLEOTIDE SEQUENCE [LARGE SCALE GENOMIC DNA]</scope>
    <source>
        <strain evidence="9">DSM 16511 / JCM 12458 / E9I37-1</strain>
    </source>
</reference>
<dbReference type="KEGG" id="nsa:Nitsa_1612"/>
<accession>E6X0L0</accession>
<dbReference type="InterPro" id="IPR013785">
    <property type="entry name" value="Aldolase_TIM"/>
</dbReference>
<keyword evidence="2" id="KW-0004">4Fe-4S</keyword>
<reference evidence="8 9" key="1">
    <citation type="journal article" date="2011" name="Stand. Genomic Sci.">
        <title>Complete genome sequence of Nitratifractor salsuginis type strain (E9I37-1).</title>
        <authorList>
            <person name="Anderson I."/>
            <person name="Sikorski J."/>
            <person name="Zeytun A."/>
            <person name="Nolan M."/>
            <person name="Lapidus A."/>
            <person name="Lucas S."/>
            <person name="Hammon N."/>
            <person name="Deshpande S."/>
            <person name="Cheng J.F."/>
            <person name="Tapia R."/>
            <person name="Han C."/>
            <person name="Goodwin L."/>
            <person name="Pitluck S."/>
            <person name="Liolios K."/>
            <person name="Pagani I."/>
            <person name="Ivanova N."/>
            <person name="Huntemann M."/>
            <person name="Mavromatis K."/>
            <person name="Ovchinikova G."/>
            <person name="Pati A."/>
            <person name="Chen A."/>
            <person name="Palaniappan K."/>
            <person name="Land M."/>
            <person name="Hauser L."/>
            <person name="Brambilla E.M."/>
            <person name="Ngatchou-Djao O.D."/>
            <person name="Rohde M."/>
            <person name="Tindall B.J."/>
            <person name="Goker M."/>
            <person name="Detter J.C."/>
            <person name="Woyke T."/>
            <person name="Bristow J."/>
            <person name="Eisen J.A."/>
            <person name="Markowitz V."/>
            <person name="Hugenholtz P."/>
            <person name="Klenk H.P."/>
            <person name="Kyrpides N.C."/>
        </authorList>
    </citation>
    <scope>NUCLEOTIDE SEQUENCE [LARGE SCALE GENOMIC DNA]</scope>
    <source>
        <strain evidence="9">DSM 16511 / JCM 12458 / E9I37-1</strain>
    </source>
</reference>
<evidence type="ECO:0000256" key="6">
    <source>
        <dbReference type="ARBA" id="ARBA00023014"/>
    </source>
</evidence>
<dbReference type="STRING" id="749222.Nitsa_1612"/>
<proteinExistence type="predicted"/>
<dbReference type="SFLD" id="SFLDS00029">
    <property type="entry name" value="Radical_SAM"/>
    <property type="match status" value="1"/>
</dbReference>
<feature type="domain" description="Radical SAM core" evidence="7">
    <location>
        <begin position="19"/>
        <end position="227"/>
    </location>
</feature>
<dbReference type="CDD" id="cd21123">
    <property type="entry name" value="SPASM_MftC-like"/>
    <property type="match status" value="1"/>
</dbReference>
<keyword evidence="4" id="KW-0479">Metal-binding</keyword>
<dbReference type="GO" id="GO:0046872">
    <property type="term" value="F:metal ion binding"/>
    <property type="evidence" value="ECO:0007669"/>
    <property type="project" value="UniProtKB-KW"/>
</dbReference>
<evidence type="ECO:0000313" key="8">
    <source>
        <dbReference type="EMBL" id="ADV46860.1"/>
    </source>
</evidence>
<dbReference type="InterPro" id="IPR006638">
    <property type="entry name" value="Elp3/MiaA/NifB-like_rSAM"/>
</dbReference>
<dbReference type="eggNOG" id="COG0535">
    <property type="taxonomic scope" value="Bacteria"/>
</dbReference>
<dbReference type="InterPro" id="IPR017200">
    <property type="entry name" value="PqqE-like"/>
</dbReference>
<dbReference type="PIRSF" id="PIRSF037420">
    <property type="entry name" value="PQQ_syn_pqqE"/>
    <property type="match status" value="1"/>
</dbReference>
<dbReference type="PROSITE" id="PS51918">
    <property type="entry name" value="RADICAL_SAM"/>
    <property type="match status" value="1"/>
</dbReference>
<dbReference type="SFLD" id="SFLDG01067">
    <property type="entry name" value="SPASM/twitch_domain_containing"/>
    <property type="match status" value="1"/>
</dbReference>
<dbReference type="InterPro" id="IPR007197">
    <property type="entry name" value="rSAM"/>
</dbReference>
<dbReference type="InterPro" id="IPR050377">
    <property type="entry name" value="Radical_SAM_PqqE_MftC-like"/>
</dbReference>
<dbReference type="HOGENOM" id="CLU_009273_4_0_7"/>
<dbReference type="PANTHER" id="PTHR11228">
    <property type="entry name" value="RADICAL SAM DOMAIN PROTEIN"/>
    <property type="match status" value="1"/>
</dbReference>
<keyword evidence="9" id="KW-1185">Reference proteome</keyword>
<dbReference type="InterPro" id="IPR023885">
    <property type="entry name" value="4Fe4S-binding_SPASM_dom"/>
</dbReference>
<dbReference type="Gene3D" id="3.20.20.70">
    <property type="entry name" value="Aldolase class I"/>
    <property type="match status" value="1"/>
</dbReference>
<dbReference type="SMART" id="SM00729">
    <property type="entry name" value="Elp3"/>
    <property type="match status" value="1"/>
</dbReference>
<dbReference type="Pfam" id="PF04055">
    <property type="entry name" value="Radical_SAM"/>
    <property type="match status" value="1"/>
</dbReference>
<organism evidence="8 9">
    <name type="scientific">Nitratifractor salsuginis (strain DSM 16511 / JCM 12458 / E9I37-1)</name>
    <dbReference type="NCBI Taxonomy" id="749222"/>
    <lineage>
        <taxon>Bacteria</taxon>
        <taxon>Pseudomonadati</taxon>
        <taxon>Campylobacterota</taxon>
        <taxon>Epsilonproteobacteria</taxon>
        <taxon>Campylobacterales</taxon>
        <taxon>Sulfurovaceae</taxon>
        <taxon>Nitratifractor</taxon>
    </lineage>
</organism>
<evidence type="ECO:0000256" key="2">
    <source>
        <dbReference type="ARBA" id="ARBA00022485"/>
    </source>
</evidence>
<dbReference type="OrthoDB" id="9782387at2"/>
<dbReference type="AlphaFoldDB" id="E6X0L0"/>
<sequence length="376" mass="42589">MFRLSNLIDSVTAGKPERSLDGSIAIWNFTNRCNLACRHCYSYADPNSEDFLSTEFILGAIPELLKAGVRFVIFSGGEPLIRKDIFTIADAMRRAGIITYLSTNGLYVSEKNVDRIIETFNYIGISIDGIEEVHDAFRGLEGAYRRSLDAIALIQQHGGNAGIRFTLTKETQGSFYEIFDLAERIGVDKIYISHLVYSGRGLENLKIDITPEERRTYVEFIIDKAFQYHDEGRKIDIVTGNMEMDAILFLEKFAERYPELGGEMARRLRNWGGNSAGRKLVNIDWKGNVKPDPFFPYIIGNMTERPFSEIWLDQENELLTRLREHSRKLSGKCADCGVIDICNGGSRSRAWAIHGDLWAEDPSCYLSMAEITGMED</sequence>
<dbReference type="RefSeq" id="WP_013554548.1">
    <property type="nucleotide sequence ID" value="NC_014935.1"/>
</dbReference>
<evidence type="ECO:0000256" key="4">
    <source>
        <dbReference type="ARBA" id="ARBA00022723"/>
    </source>
</evidence>
<dbReference type="EMBL" id="CP002452">
    <property type="protein sequence ID" value="ADV46860.1"/>
    <property type="molecule type" value="Genomic_DNA"/>
</dbReference>
<dbReference type="InterPro" id="IPR058240">
    <property type="entry name" value="rSAM_sf"/>
</dbReference>
<evidence type="ECO:0000256" key="5">
    <source>
        <dbReference type="ARBA" id="ARBA00023004"/>
    </source>
</evidence>
<evidence type="ECO:0000313" key="9">
    <source>
        <dbReference type="Proteomes" id="UP000008633"/>
    </source>
</evidence>
<dbReference type="SUPFAM" id="SSF102114">
    <property type="entry name" value="Radical SAM enzymes"/>
    <property type="match status" value="1"/>
</dbReference>
<evidence type="ECO:0000259" key="7">
    <source>
        <dbReference type="PROSITE" id="PS51918"/>
    </source>
</evidence>
<dbReference type="Proteomes" id="UP000008633">
    <property type="component" value="Chromosome"/>
</dbReference>